<protein>
    <submittedName>
        <fullName evidence="2">Uncharacterized protein</fullName>
    </submittedName>
</protein>
<proteinExistence type="predicted"/>
<organism evidence="2 3">
    <name type="scientific">Puccinia graminis f. sp. tritici</name>
    <dbReference type="NCBI Taxonomy" id="56615"/>
    <lineage>
        <taxon>Eukaryota</taxon>
        <taxon>Fungi</taxon>
        <taxon>Dikarya</taxon>
        <taxon>Basidiomycota</taxon>
        <taxon>Pucciniomycotina</taxon>
        <taxon>Pucciniomycetes</taxon>
        <taxon>Pucciniales</taxon>
        <taxon>Pucciniaceae</taxon>
        <taxon>Puccinia</taxon>
    </lineage>
</organism>
<sequence>MFLQSIASSQTSRTSSLRLSTAPPILTPTCLTPTPSSSHPLLPLSIPSPSSQPSRQPDHPITVVLKTLSTASTGTDSFNATNSAFGPDNGLRCGINSCDRLVEFGASYCDNAYARPSNLRHSLKPSSYYKATVHNSNLCGSGLGSERHTWLPEWPMRILDKRASFYRLTIGSSPTAESPAGWPWGHTDDVTDGVVNPAVGRPTDARQPAGKHPTLGC</sequence>
<evidence type="ECO:0000313" key="2">
    <source>
        <dbReference type="EMBL" id="KAA1083163.1"/>
    </source>
</evidence>
<name>A0A5B0N3K7_PUCGR</name>
<accession>A0A5B0N3K7</accession>
<feature type="region of interest" description="Disordered" evidence="1">
    <location>
        <begin position="196"/>
        <end position="217"/>
    </location>
</feature>
<feature type="compositionally biased region" description="Low complexity" evidence="1">
    <location>
        <begin position="28"/>
        <end position="54"/>
    </location>
</feature>
<dbReference type="Proteomes" id="UP000324748">
    <property type="component" value="Unassembled WGS sequence"/>
</dbReference>
<gene>
    <name evidence="2" type="ORF">PGT21_026775</name>
</gene>
<dbReference type="EMBL" id="VSWC01000119">
    <property type="protein sequence ID" value="KAA1083163.1"/>
    <property type="molecule type" value="Genomic_DNA"/>
</dbReference>
<keyword evidence="3" id="KW-1185">Reference proteome</keyword>
<evidence type="ECO:0000256" key="1">
    <source>
        <dbReference type="SAM" id="MobiDB-lite"/>
    </source>
</evidence>
<dbReference type="AlphaFoldDB" id="A0A5B0N3K7"/>
<reference evidence="2 3" key="1">
    <citation type="submission" date="2019-05" db="EMBL/GenBank/DDBJ databases">
        <title>Emergence of the Ug99 lineage of the wheat stem rust pathogen through somatic hybridization.</title>
        <authorList>
            <person name="Li F."/>
            <person name="Upadhyaya N.M."/>
            <person name="Sperschneider J."/>
            <person name="Matny O."/>
            <person name="Nguyen-Phuc H."/>
            <person name="Mago R."/>
            <person name="Raley C."/>
            <person name="Miller M.E."/>
            <person name="Silverstein K.A.T."/>
            <person name="Henningsen E."/>
            <person name="Hirsch C.D."/>
            <person name="Visser B."/>
            <person name="Pretorius Z.A."/>
            <person name="Steffenson B.J."/>
            <person name="Schwessinger B."/>
            <person name="Dodds P.N."/>
            <person name="Figueroa M."/>
        </authorList>
    </citation>
    <scope>NUCLEOTIDE SEQUENCE [LARGE SCALE GENOMIC DNA]</scope>
    <source>
        <strain evidence="2">21-0</strain>
    </source>
</reference>
<feature type="region of interest" description="Disordered" evidence="1">
    <location>
        <begin position="28"/>
        <end position="58"/>
    </location>
</feature>
<comment type="caution">
    <text evidence="2">The sequence shown here is derived from an EMBL/GenBank/DDBJ whole genome shotgun (WGS) entry which is preliminary data.</text>
</comment>
<evidence type="ECO:0000313" key="3">
    <source>
        <dbReference type="Proteomes" id="UP000324748"/>
    </source>
</evidence>